<dbReference type="PANTHER" id="PTHR24559:SF444">
    <property type="entry name" value="REVERSE TRANSCRIPTASE DOMAIN-CONTAINING PROTEIN"/>
    <property type="match status" value="1"/>
</dbReference>
<keyword evidence="2" id="KW-1185">Reference proteome</keyword>
<dbReference type="AlphaFoldDB" id="A0A371I3Q3"/>
<proteinExistence type="predicted"/>
<protein>
    <submittedName>
        <fullName evidence="1">Retrovirus-related Pol polyprotein from transposon opus</fullName>
    </submittedName>
</protein>
<sequence length="115" mass="13058">MVMVKKSSGATYQQLMDRIFKDLIGQDLEVYVDHMVVKSTTAGQHYEALARAVKFLGFILSRRGIEANPEKCKVIINMRSPKSVKKVQQLAGRITTLARFLSRSAEITLLIFHYL</sequence>
<dbReference type="OrthoDB" id="101614at2759"/>
<accession>A0A371I3Q3</accession>
<dbReference type="SUPFAM" id="SSF56672">
    <property type="entry name" value="DNA/RNA polymerases"/>
    <property type="match status" value="1"/>
</dbReference>
<name>A0A371I3Q3_MUCPR</name>
<comment type="caution">
    <text evidence="1">The sequence shown here is derived from an EMBL/GenBank/DDBJ whole genome shotgun (WGS) entry which is preliminary data.</text>
</comment>
<reference evidence="1" key="1">
    <citation type="submission" date="2018-05" db="EMBL/GenBank/DDBJ databases">
        <title>Draft genome of Mucuna pruriens seed.</title>
        <authorList>
            <person name="Nnadi N.E."/>
            <person name="Vos R."/>
            <person name="Hasami M.H."/>
            <person name="Devisetty U.K."/>
            <person name="Aguiy J.C."/>
        </authorList>
    </citation>
    <scope>NUCLEOTIDE SEQUENCE [LARGE SCALE GENOMIC DNA]</scope>
    <source>
        <strain evidence="1">JCA_2017</strain>
    </source>
</reference>
<dbReference type="InterPro" id="IPR043128">
    <property type="entry name" value="Rev_trsase/Diguanyl_cyclase"/>
</dbReference>
<evidence type="ECO:0000313" key="1">
    <source>
        <dbReference type="EMBL" id="RDY09594.1"/>
    </source>
</evidence>
<organism evidence="1 2">
    <name type="scientific">Mucuna pruriens</name>
    <name type="common">Velvet bean</name>
    <name type="synonym">Dolichos pruriens</name>
    <dbReference type="NCBI Taxonomy" id="157652"/>
    <lineage>
        <taxon>Eukaryota</taxon>
        <taxon>Viridiplantae</taxon>
        <taxon>Streptophyta</taxon>
        <taxon>Embryophyta</taxon>
        <taxon>Tracheophyta</taxon>
        <taxon>Spermatophyta</taxon>
        <taxon>Magnoliopsida</taxon>
        <taxon>eudicotyledons</taxon>
        <taxon>Gunneridae</taxon>
        <taxon>Pentapetalae</taxon>
        <taxon>rosids</taxon>
        <taxon>fabids</taxon>
        <taxon>Fabales</taxon>
        <taxon>Fabaceae</taxon>
        <taxon>Papilionoideae</taxon>
        <taxon>50 kb inversion clade</taxon>
        <taxon>NPAAA clade</taxon>
        <taxon>indigoferoid/millettioid clade</taxon>
        <taxon>Phaseoleae</taxon>
        <taxon>Mucuna</taxon>
    </lineage>
</organism>
<gene>
    <name evidence="1" type="primary">pol</name>
    <name evidence="1" type="ORF">CR513_06022</name>
</gene>
<dbReference type="InterPro" id="IPR043502">
    <property type="entry name" value="DNA/RNA_pol_sf"/>
</dbReference>
<dbReference type="Gene3D" id="3.30.70.270">
    <property type="match status" value="1"/>
</dbReference>
<dbReference type="EMBL" id="QJKJ01001013">
    <property type="protein sequence ID" value="RDY09594.1"/>
    <property type="molecule type" value="Genomic_DNA"/>
</dbReference>
<feature type="non-terminal residue" evidence="1">
    <location>
        <position position="1"/>
    </location>
</feature>
<evidence type="ECO:0000313" key="2">
    <source>
        <dbReference type="Proteomes" id="UP000257109"/>
    </source>
</evidence>
<dbReference type="Proteomes" id="UP000257109">
    <property type="component" value="Unassembled WGS sequence"/>
</dbReference>
<dbReference type="InterPro" id="IPR053134">
    <property type="entry name" value="RNA-dir_DNA_polymerase"/>
</dbReference>
<dbReference type="PANTHER" id="PTHR24559">
    <property type="entry name" value="TRANSPOSON TY3-I GAG-POL POLYPROTEIN"/>
    <property type="match status" value="1"/>
</dbReference>